<protein>
    <recommendedName>
        <fullName evidence="1">diguanylate cyclase</fullName>
        <ecNumber evidence="1">2.7.7.65</ecNumber>
    </recommendedName>
</protein>
<feature type="domain" description="GGDEF" evidence="4">
    <location>
        <begin position="175"/>
        <end position="307"/>
    </location>
</feature>
<evidence type="ECO:0000256" key="2">
    <source>
        <dbReference type="ARBA" id="ARBA00034247"/>
    </source>
</evidence>
<dbReference type="GO" id="GO:0052621">
    <property type="term" value="F:diguanylate cyclase activity"/>
    <property type="evidence" value="ECO:0007669"/>
    <property type="project" value="UniProtKB-EC"/>
</dbReference>
<keyword evidence="3" id="KW-0472">Membrane</keyword>
<dbReference type="InterPro" id="IPR050469">
    <property type="entry name" value="Diguanylate_Cyclase"/>
</dbReference>
<feature type="transmembrane region" description="Helical" evidence="3">
    <location>
        <begin position="70"/>
        <end position="90"/>
    </location>
</feature>
<dbReference type="Gene3D" id="3.30.70.270">
    <property type="match status" value="1"/>
</dbReference>
<dbReference type="SUPFAM" id="SSF55073">
    <property type="entry name" value="Nucleotide cyclase"/>
    <property type="match status" value="1"/>
</dbReference>
<dbReference type="PANTHER" id="PTHR45138">
    <property type="entry name" value="REGULATORY COMPONENTS OF SENSORY TRANSDUCTION SYSTEM"/>
    <property type="match status" value="1"/>
</dbReference>
<dbReference type="CDD" id="cd01949">
    <property type="entry name" value="GGDEF"/>
    <property type="match status" value="1"/>
</dbReference>
<reference evidence="5 6" key="1">
    <citation type="submission" date="2019-03" db="EMBL/GenBank/DDBJ databases">
        <title>Genomic Encyclopedia of Type Strains, Phase IV (KMG-IV): sequencing the most valuable type-strain genomes for metagenomic binning, comparative biology and taxonomic classification.</title>
        <authorList>
            <person name="Goeker M."/>
        </authorList>
    </citation>
    <scope>NUCLEOTIDE SEQUENCE [LARGE SCALE GENOMIC DNA]</scope>
    <source>
        <strain evidence="5 6">DSM 19345</strain>
    </source>
</reference>
<dbReference type="EMBL" id="SMAK01000003">
    <property type="protein sequence ID" value="TCT11989.1"/>
    <property type="molecule type" value="Genomic_DNA"/>
</dbReference>
<dbReference type="PROSITE" id="PS50887">
    <property type="entry name" value="GGDEF"/>
    <property type="match status" value="1"/>
</dbReference>
<dbReference type="AlphaFoldDB" id="A0A4R3MHZ2"/>
<feature type="transmembrane region" description="Helical" evidence="3">
    <location>
        <begin position="35"/>
        <end position="58"/>
    </location>
</feature>
<dbReference type="InterPro" id="IPR043128">
    <property type="entry name" value="Rev_trsase/Diguanyl_cyclase"/>
</dbReference>
<keyword evidence="6" id="KW-1185">Reference proteome</keyword>
<keyword evidence="3" id="KW-0812">Transmembrane</keyword>
<gene>
    <name evidence="5" type="ORF">EDC22_103302</name>
</gene>
<evidence type="ECO:0000313" key="5">
    <source>
        <dbReference type="EMBL" id="TCT11989.1"/>
    </source>
</evidence>
<dbReference type="FunFam" id="3.30.70.270:FF:000001">
    <property type="entry name" value="Diguanylate cyclase domain protein"/>
    <property type="match status" value="1"/>
</dbReference>
<dbReference type="Proteomes" id="UP000295678">
    <property type="component" value="Unassembled WGS sequence"/>
</dbReference>
<dbReference type="NCBIfam" id="TIGR00254">
    <property type="entry name" value="GGDEF"/>
    <property type="match status" value="1"/>
</dbReference>
<evidence type="ECO:0000259" key="4">
    <source>
        <dbReference type="PROSITE" id="PS50887"/>
    </source>
</evidence>
<comment type="catalytic activity">
    <reaction evidence="2">
        <text>2 GTP = 3',3'-c-di-GMP + 2 diphosphate</text>
        <dbReference type="Rhea" id="RHEA:24898"/>
        <dbReference type="ChEBI" id="CHEBI:33019"/>
        <dbReference type="ChEBI" id="CHEBI:37565"/>
        <dbReference type="ChEBI" id="CHEBI:58805"/>
        <dbReference type="EC" id="2.7.7.65"/>
    </reaction>
</comment>
<comment type="caution">
    <text evidence="5">The sequence shown here is derived from an EMBL/GenBank/DDBJ whole genome shotgun (WGS) entry which is preliminary data.</text>
</comment>
<sequence>MLDSVETPVASSRLSGTRAASRWVRLLPGSRLARLMGAAAILSLAPAAAAAALGAGLFGPSRLAPTSATIVAVANILGTGIAALCIRASLRPLRRSVKALRDYARYGRLPDLRIDPRDDIGRLMSEIRQIIVDSEQAHAELLRDAETDPLTALANRRKFLWHGAQDLREARRRGEPLAVILLDIDRFKAVNDSFGHAAGDAVLRLVAGAVARGLRDGDALARLGGEEFAILLPRTPLPDALRLAETLRATIAALPMPALDGATVTASFGVTVHDQSDGHFEVLLERADRALYDAKRAGRDRIAYRLAIDEADDMTPPELAQTGETARPARVWLVD</sequence>
<dbReference type="SMART" id="SM00267">
    <property type="entry name" value="GGDEF"/>
    <property type="match status" value="1"/>
</dbReference>
<evidence type="ECO:0000256" key="3">
    <source>
        <dbReference type="SAM" id="Phobius"/>
    </source>
</evidence>
<evidence type="ECO:0000256" key="1">
    <source>
        <dbReference type="ARBA" id="ARBA00012528"/>
    </source>
</evidence>
<accession>A0A4R3MHZ2</accession>
<dbReference type="InterPro" id="IPR029787">
    <property type="entry name" value="Nucleotide_cyclase"/>
</dbReference>
<name>A0A4R3MHZ2_9HYPH</name>
<dbReference type="PANTHER" id="PTHR45138:SF9">
    <property type="entry name" value="DIGUANYLATE CYCLASE DGCM-RELATED"/>
    <property type="match status" value="1"/>
</dbReference>
<dbReference type="InterPro" id="IPR000160">
    <property type="entry name" value="GGDEF_dom"/>
</dbReference>
<evidence type="ECO:0000313" key="6">
    <source>
        <dbReference type="Proteomes" id="UP000295678"/>
    </source>
</evidence>
<keyword evidence="3" id="KW-1133">Transmembrane helix</keyword>
<proteinExistence type="predicted"/>
<dbReference type="EC" id="2.7.7.65" evidence="1"/>
<organism evidence="5 6">
    <name type="scientific">Tepidamorphus gemmatus</name>
    <dbReference type="NCBI Taxonomy" id="747076"/>
    <lineage>
        <taxon>Bacteria</taxon>
        <taxon>Pseudomonadati</taxon>
        <taxon>Pseudomonadota</taxon>
        <taxon>Alphaproteobacteria</taxon>
        <taxon>Hyphomicrobiales</taxon>
        <taxon>Tepidamorphaceae</taxon>
        <taxon>Tepidamorphus</taxon>
    </lineage>
</organism>
<dbReference type="Pfam" id="PF00990">
    <property type="entry name" value="GGDEF"/>
    <property type="match status" value="1"/>
</dbReference>